<dbReference type="AlphaFoldDB" id="K1QMV1"/>
<protein>
    <submittedName>
        <fullName evidence="1">Uncharacterized protein</fullName>
    </submittedName>
</protein>
<evidence type="ECO:0000313" key="1">
    <source>
        <dbReference type="EMBL" id="EKC35208.1"/>
    </source>
</evidence>
<name>K1QMV1_MAGGI</name>
<reference evidence="1" key="1">
    <citation type="journal article" date="2012" name="Nature">
        <title>The oyster genome reveals stress adaptation and complexity of shell formation.</title>
        <authorList>
            <person name="Zhang G."/>
            <person name="Fang X."/>
            <person name="Guo X."/>
            <person name="Li L."/>
            <person name="Luo R."/>
            <person name="Xu F."/>
            <person name="Yang P."/>
            <person name="Zhang L."/>
            <person name="Wang X."/>
            <person name="Qi H."/>
            <person name="Xiong Z."/>
            <person name="Que H."/>
            <person name="Xie Y."/>
            <person name="Holland P.W."/>
            <person name="Paps J."/>
            <person name="Zhu Y."/>
            <person name="Wu F."/>
            <person name="Chen Y."/>
            <person name="Wang J."/>
            <person name="Peng C."/>
            <person name="Meng J."/>
            <person name="Yang L."/>
            <person name="Liu J."/>
            <person name="Wen B."/>
            <person name="Zhang N."/>
            <person name="Huang Z."/>
            <person name="Zhu Q."/>
            <person name="Feng Y."/>
            <person name="Mount A."/>
            <person name="Hedgecock D."/>
            <person name="Xu Z."/>
            <person name="Liu Y."/>
            <person name="Domazet-Loso T."/>
            <person name="Du Y."/>
            <person name="Sun X."/>
            <person name="Zhang S."/>
            <person name="Liu B."/>
            <person name="Cheng P."/>
            <person name="Jiang X."/>
            <person name="Li J."/>
            <person name="Fan D."/>
            <person name="Wang W."/>
            <person name="Fu W."/>
            <person name="Wang T."/>
            <person name="Wang B."/>
            <person name="Zhang J."/>
            <person name="Peng Z."/>
            <person name="Li Y."/>
            <person name="Li N."/>
            <person name="Wang J."/>
            <person name="Chen M."/>
            <person name="He Y."/>
            <person name="Tan F."/>
            <person name="Song X."/>
            <person name="Zheng Q."/>
            <person name="Huang R."/>
            <person name="Yang H."/>
            <person name="Du X."/>
            <person name="Chen L."/>
            <person name="Yang M."/>
            <person name="Gaffney P.M."/>
            <person name="Wang S."/>
            <person name="Luo L."/>
            <person name="She Z."/>
            <person name="Ming Y."/>
            <person name="Huang W."/>
            <person name="Zhang S."/>
            <person name="Huang B."/>
            <person name="Zhang Y."/>
            <person name="Qu T."/>
            <person name="Ni P."/>
            <person name="Miao G."/>
            <person name="Wang J."/>
            <person name="Wang Q."/>
            <person name="Steinberg C.E."/>
            <person name="Wang H."/>
            <person name="Li N."/>
            <person name="Qian L."/>
            <person name="Zhang G."/>
            <person name="Li Y."/>
            <person name="Yang H."/>
            <person name="Liu X."/>
            <person name="Wang J."/>
            <person name="Yin Y."/>
            <person name="Wang J."/>
        </authorList>
    </citation>
    <scope>NUCLEOTIDE SEQUENCE [LARGE SCALE GENOMIC DNA]</scope>
    <source>
        <strain evidence="1">05x7-T-G4-1.051#20</strain>
    </source>
</reference>
<dbReference type="InParanoid" id="K1QMV1"/>
<gene>
    <name evidence="1" type="ORF">CGI_10016137</name>
</gene>
<dbReference type="HOGENOM" id="CLU_2608365_0_0_1"/>
<organism evidence="1">
    <name type="scientific">Magallana gigas</name>
    <name type="common">Pacific oyster</name>
    <name type="synonym">Crassostrea gigas</name>
    <dbReference type="NCBI Taxonomy" id="29159"/>
    <lineage>
        <taxon>Eukaryota</taxon>
        <taxon>Metazoa</taxon>
        <taxon>Spiralia</taxon>
        <taxon>Lophotrochozoa</taxon>
        <taxon>Mollusca</taxon>
        <taxon>Bivalvia</taxon>
        <taxon>Autobranchia</taxon>
        <taxon>Pteriomorphia</taxon>
        <taxon>Ostreida</taxon>
        <taxon>Ostreoidea</taxon>
        <taxon>Ostreidae</taxon>
        <taxon>Magallana</taxon>
    </lineage>
</organism>
<dbReference type="EMBL" id="JH817194">
    <property type="protein sequence ID" value="EKC35208.1"/>
    <property type="molecule type" value="Genomic_DNA"/>
</dbReference>
<accession>K1QMV1</accession>
<proteinExistence type="predicted"/>
<sequence>MSYNVKYTANANVTMTVEDTGRTELGQSSVTTRLNPSKVDEAQSISITAFCRKITPFVVAIICIVIFIAVVILVFHDFF</sequence>